<feature type="domain" description="Response regulatory" evidence="3">
    <location>
        <begin position="9"/>
        <end position="125"/>
    </location>
</feature>
<gene>
    <name evidence="4" type="ORF">SAMN05216189_105813</name>
    <name evidence="5" type="ORF">SAMN06295949_14712</name>
</gene>
<dbReference type="PROSITE" id="PS50110">
    <property type="entry name" value="RESPONSE_REGULATORY"/>
    <property type="match status" value="1"/>
</dbReference>
<sequence>MLTRSELPLILLVDDDPDALASTAELLESLFNIKTAGSGHEALGKLQELPLPDIVIADLGMPGMNGHRLCEAIKSDARTKDITLIFLTGEDTTEAELEGFELGAADFIPKPVEPRTFVSRIRSHMRRKLERDRLQDLSEYLELRSRNLLQSG</sequence>
<dbReference type="InterPro" id="IPR050595">
    <property type="entry name" value="Bact_response_regulator"/>
</dbReference>
<evidence type="ECO:0000313" key="5">
    <source>
        <dbReference type="EMBL" id="SNT54306.1"/>
    </source>
</evidence>
<dbReference type="GO" id="GO:0000160">
    <property type="term" value="P:phosphorelay signal transduction system"/>
    <property type="evidence" value="ECO:0007669"/>
    <property type="project" value="InterPro"/>
</dbReference>
<dbReference type="PANTHER" id="PTHR44591:SF3">
    <property type="entry name" value="RESPONSE REGULATORY DOMAIN-CONTAINING PROTEIN"/>
    <property type="match status" value="1"/>
</dbReference>
<dbReference type="PANTHER" id="PTHR44591">
    <property type="entry name" value="STRESS RESPONSE REGULATOR PROTEIN 1"/>
    <property type="match status" value="1"/>
</dbReference>
<reference evidence="5 6" key="2">
    <citation type="submission" date="2017-06" db="EMBL/GenBank/DDBJ databases">
        <authorList>
            <person name="Varghese N."/>
            <person name="Submissions S."/>
        </authorList>
    </citation>
    <scope>NUCLEOTIDE SEQUENCE [LARGE SCALE GENOMIC DNA]</scope>
    <source>
        <strain evidence="5 6">RLD-1</strain>
    </source>
</reference>
<proteinExistence type="predicted"/>
<protein>
    <submittedName>
        <fullName evidence="4">Putative two-component system response regulator</fullName>
    </submittedName>
    <submittedName>
        <fullName evidence="5">Response regulator receiver domain-containing protein</fullName>
    </submittedName>
</protein>
<evidence type="ECO:0000313" key="7">
    <source>
        <dbReference type="Proteomes" id="UP000199693"/>
    </source>
</evidence>
<accession>A0A239NHD9</accession>
<keyword evidence="6" id="KW-1185">Reference proteome</keyword>
<keyword evidence="1 2" id="KW-0597">Phosphoprotein</keyword>
<dbReference type="EMBL" id="FNEC01000058">
    <property type="protein sequence ID" value="SDK91885.1"/>
    <property type="molecule type" value="Genomic_DNA"/>
</dbReference>
<dbReference type="SUPFAM" id="SSF52172">
    <property type="entry name" value="CheY-like"/>
    <property type="match status" value="1"/>
</dbReference>
<evidence type="ECO:0000313" key="6">
    <source>
        <dbReference type="Proteomes" id="UP000198309"/>
    </source>
</evidence>
<evidence type="ECO:0000256" key="2">
    <source>
        <dbReference type="PROSITE-ProRule" id="PRU00169"/>
    </source>
</evidence>
<evidence type="ECO:0000313" key="4">
    <source>
        <dbReference type="EMBL" id="SDK91885.1"/>
    </source>
</evidence>
<dbReference type="Pfam" id="PF00072">
    <property type="entry name" value="Response_reg"/>
    <property type="match status" value="1"/>
</dbReference>
<reference evidence="4 7" key="1">
    <citation type="submission" date="2016-10" db="EMBL/GenBank/DDBJ databases">
        <authorList>
            <person name="de Groot N.N."/>
        </authorList>
    </citation>
    <scope>NUCLEOTIDE SEQUENCE [LARGE SCALE GENOMIC DNA]</scope>
    <source>
        <strain evidence="4 7">CCM 7361</strain>
    </source>
</reference>
<dbReference type="Proteomes" id="UP000199693">
    <property type="component" value="Unassembled WGS sequence"/>
</dbReference>
<dbReference type="InterPro" id="IPR011006">
    <property type="entry name" value="CheY-like_superfamily"/>
</dbReference>
<organism evidence="4 7">
    <name type="scientific">Pseudomonas delhiensis</name>
    <dbReference type="NCBI Taxonomy" id="366289"/>
    <lineage>
        <taxon>Bacteria</taxon>
        <taxon>Pseudomonadati</taxon>
        <taxon>Pseudomonadota</taxon>
        <taxon>Gammaproteobacteria</taxon>
        <taxon>Pseudomonadales</taxon>
        <taxon>Pseudomonadaceae</taxon>
        <taxon>Pseudomonas</taxon>
    </lineage>
</organism>
<evidence type="ECO:0000259" key="3">
    <source>
        <dbReference type="PROSITE" id="PS50110"/>
    </source>
</evidence>
<dbReference type="SMART" id="SM00448">
    <property type="entry name" value="REC"/>
    <property type="match status" value="1"/>
</dbReference>
<dbReference type="AlphaFoldDB" id="A0A239NHD9"/>
<evidence type="ECO:0000256" key="1">
    <source>
        <dbReference type="ARBA" id="ARBA00022553"/>
    </source>
</evidence>
<feature type="modified residue" description="4-aspartylphosphate" evidence="2">
    <location>
        <position position="58"/>
    </location>
</feature>
<dbReference type="Proteomes" id="UP000198309">
    <property type="component" value="Unassembled WGS sequence"/>
</dbReference>
<dbReference type="InterPro" id="IPR001789">
    <property type="entry name" value="Sig_transdc_resp-reg_receiver"/>
</dbReference>
<dbReference type="EMBL" id="FZPC01000047">
    <property type="protein sequence ID" value="SNT54306.1"/>
    <property type="molecule type" value="Genomic_DNA"/>
</dbReference>
<name>A0A239NHD9_9PSED</name>
<dbReference type="Gene3D" id="3.40.50.2300">
    <property type="match status" value="1"/>
</dbReference>